<sequence length="834" mass="95029">MLNNPKLSSKIRDIFSLRTLIIDNYDSYTFNLLQLWENEKSTENVVVIRNNQFSWNDFKENILPYFDNIIISPGPGRPETPSDFGICANIIKELNDVPILGVCLGHQGIGVAFDCQMENAKTIMHGRLSPIYHEGTYNPMSLYYGIPSPFWAVRYHSLMVKNENISPELTISAWCSEDSSISIPPLKESSTIMGLNHINKPIYGVQFHPESICTENGYQLLRNFLTISKVFLEKHGITFPRTKLPLHILSHSVLSKNSRVFRPLTSKSATEATEYCLILKKLKRGLWIDSSLVFQHIVATDKSTVGTWWLDSARQPDRVNRFSFMGSTPARSNSFSTFYSTFNKELSIFSDGSVINKKMADNQTFWDWMSETINHFNQRMGSLRILRDDGTLQDVKEQKIPFDFRLGMVGYFGYEMKRESLPNYTISTGQYPIPDSAFIFTTQAIIFDHLEMQVWLAGLVRLEDKIEVDYVDNNLGMRPGLLYADYLSWTMSTEEQLHSLVSSSTPLKQDIQNEEVPFSVQIPFTSDMKPDAYIRAIEKARSYIYEGQSYELCLTTQFRASLPKRSDDNWVELYQCIRSFNPAPFSALLSFPTKDICIMSSSPEKFLQIDNEGVIEMKPIKGTIARARGCCCLNLKKCDKGTLCEFKRKEEDMRRMRLLEGDIKERSENLMIVDLIRNDLTQICQPTTVQVPYLMKVESYETVHQLVTTVRGQLREDLDCVKAIRECFPPGSMTGAPKLRSVQLLDELEQNKPRGVYSGCLGYISLQDGSGKRGTSQFNVVIRTAIIRFGMGEVTVGAGGAIVYLSNAESEWDEVELKSQSVIPSILEYMNKLV</sequence>
<comment type="caution">
    <text evidence="13">The sequence shown here is derived from an EMBL/GenBank/DDBJ whole genome shotgun (WGS) entry which is preliminary data.</text>
</comment>
<dbReference type="NCBIfam" id="TIGR00566">
    <property type="entry name" value="trpG_papA"/>
    <property type="match status" value="1"/>
</dbReference>
<evidence type="ECO:0000313" key="13">
    <source>
        <dbReference type="EMBL" id="GBB91649.1"/>
    </source>
</evidence>
<dbReference type="InterPro" id="IPR005801">
    <property type="entry name" value="ADC_synthase"/>
</dbReference>
<protein>
    <recommendedName>
        <fullName evidence="4">aminodeoxychorismate synthase</fullName>
        <ecNumber evidence="4">2.6.1.85</ecNumber>
    </recommendedName>
    <alternativeName>
        <fullName evidence="8">Para-aminobenzoate synthase</fullName>
    </alternativeName>
    <alternativeName>
        <fullName evidence="9">p-aminobenzoic acid synthase</fullName>
    </alternativeName>
</protein>
<accession>A0A2Z6R0U7</accession>
<evidence type="ECO:0000256" key="9">
    <source>
        <dbReference type="ARBA" id="ARBA00031904"/>
    </source>
</evidence>
<dbReference type="InterPro" id="IPR029062">
    <property type="entry name" value="Class_I_gatase-like"/>
</dbReference>
<dbReference type="InterPro" id="IPR006221">
    <property type="entry name" value="TrpG/PapA_dom"/>
</dbReference>
<evidence type="ECO:0000256" key="8">
    <source>
        <dbReference type="ARBA" id="ARBA00031329"/>
    </source>
</evidence>
<keyword evidence="6" id="KW-0289">Folate biosynthesis</keyword>
<evidence type="ECO:0000256" key="5">
    <source>
        <dbReference type="ARBA" id="ARBA00022679"/>
    </source>
</evidence>
<evidence type="ECO:0000256" key="1">
    <source>
        <dbReference type="ARBA" id="ARBA00001000"/>
    </source>
</evidence>
<comment type="similarity">
    <text evidence="3">In the C-terminal section; belongs to the anthranilate synthase component I family.</text>
</comment>
<dbReference type="PRINTS" id="PR00099">
    <property type="entry name" value="CPSGATASE"/>
</dbReference>
<dbReference type="PROSITE" id="PS51273">
    <property type="entry name" value="GATASE_TYPE_1"/>
    <property type="match status" value="1"/>
</dbReference>
<dbReference type="SUPFAM" id="SSF52317">
    <property type="entry name" value="Class I glutamine amidotransferase-like"/>
    <property type="match status" value="1"/>
</dbReference>
<dbReference type="GO" id="GO:0046656">
    <property type="term" value="P:folic acid biosynthetic process"/>
    <property type="evidence" value="ECO:0007669"/>
    <property type="project" value="UniProtKB-KW"/>
</dbReference>
<dbReference type="InterPro" id="IPR015890">
    <property type="entry name" value="Chorismate_C"/>
</dbReference>
<comment type="pathway">
    <text evidence="2">Cofactor biosynthesis; tetrahydrofolate biosynthesis; 4-aminobenzoate from chorismate: step 1/2.</text>
</comment>
<dbReference type="CDD" id="cd01743">
    <property type="entry name" value="GATase1_Anthranilate_Synthase"/>
    <property type="match status" value="1"/>
</dbReference>
<dbReference type="EMBL" id="BEXD01001002">
    <property type="protein sequence ID" value="GBB91649.1"/>
    <property type="molecule type" value="Genomic_DNA"/>
</dbReference>
<evidence type="ECO:0000256" key="4">
    <source>
        <dbReference type="ARBA" id="ARBA00013139"/>
    </source>
</evidence>
<evidence type="ECO:0000256" key="7">
    <source>
        <dbReference type="ARBA" id="ARBA00022962"/>
    </source>
</evidence>
<dbReference type="InterPro" id="IPR006805">
    <property type="entry name" value="Anth_synth_I_N"/>
</dbReference>
<evidence type="ECO:0000259" key="12">
    <source>
        <dbReference type="Pfam" id="PF04715"/>
    </source>
</evidence>
<dbReference type="InterPro" id="IPR019999">
    <property type="entry name" value="Anth_synth_I-like"/>
</dbReference>
<dbReference type="PRINTS" id="PR00097">
    <property type="entry name" value="ANTSNTHASEII"/>
</dbReference>
<dbReference type="GO" id="GO:0008153">
    <property type="term" value="P:4-aminobenzoate biosynthetic process"/>
    <property type="evidence" value="ECO:0007669"/>
    <property type="project" value="TreeGrafter"/>
</dbReference>
<dbReference type="STRING" id="94130.A0A2Z6R0U7"/>
<keyword evidence="5" id="KW-0808">Transferase</keyword>
<evidence type="ECO:0000259" key="10">
    <source>
        <dbReference type="Pfam" id="PF00117"/>
    </source>
</evidence>
<feature type="domain" description="Glutamine amidotransferase" evidence="10">
    <location>
        <begin position="20"/>
        <end position="225"/>
    </location>
</feature>
<dbReference type="UniPathway" id="UPA00077">
    <property type="reaction ID" value="UER00149"/>
</dbReference>
<evidence type="ECO:0000256" key="6">
    <source>
        <dbReference type="ARBA" id="ARBA00022909"/>
    </source>
</evidence>
<dbReference type="Pfam" id="PF00117">
    <property type="entry name" value="GATase"/>
    <property type="match status" value="1"/>
</dbReference>
<evidence type="ECO:0000259" key="11">
    <source>
        <dbReference type="Pfam" id="PF00425"/>
    </source>
</evidence>
<dbReference type="Gene3D" id="3.40.50.880">
    <property type="match status" value="1"/>
</dbReference>
<dbReference type="GO" id="GO:0046654">
    <property type="term" value="P:tetrahydrofolate biosynthetic process"/>
    <property type="evidence" value="ECO:0007669"/>
    <property type="project" value="UniProtKB-UniPathway"/>
</dbReference>
<dbReference type="Gene3D" id="3.60.120.10">
    <property type="entry name" value="Anthranilate synthase"/>
    <property type="match status" value="1"/>
</dbReference>
<dbReference type="InterPro" id="IPR017926">
    <property type="entry name" value="GATASE"/>
</dbReference>
<reference evidence="13 14" key="1">
    <citation type="submission" date="2017-11" db="EMBL/GenBank/DDBJ databases">
        <title>The genome of Rhizophagus clarus HR1 reveals common genetic basis of auxotrophy among arbuscular mycorrhizal fungi.</title>
        <authorList>
            <person name="Kobayashi Y."/>
        </authorList>
    </citation>
    <scope>NUCLEOTIDE SEQUENCE [LARGE SCALE GENOMIC DNA]</scope>
    <source>
        <strain evidence="13 14">HR1</strain>
    </source>
</reference>
<dbReference type="GO" id="GO:0046820">
    <property type="term" value="F:4-amino-4-deoxychorismate synthase activity"/>
    <property type="evidence" value="ECO:0007669"/>
    <property type="project" value="UniProtKB-EC"/>
</dbReference>
<proteinExistence type="inferred from homology"/>
<dbReference type="AlphaFoldDB" id="A0A2Z6R0U7"/>
<feature type="domain" description="Chorismate-utilising enzyme C-terminal" evidence="11">
    <location>
        <begin position="531"/>
        <end position="818"/>
    </location>
</feature>
<keyword evidence="14" id="KW-1185">Reference proteome</keyword>
<dbReference type="Proteomes" id="UP000247702">
    <property type="component" value="Unassembled WGS sequence"/>
</dbReference>
<evidence type="ECO:0000313" key="14">
    <source>
        <dbReference type="Proteomes" id="UP000247702"/>
    </source>
</evidence>
<feature type="domain" description="Anthranilate synthase component I N-terminal" evidence="12">
    <location>
        <begin position="306"/>
        <end position="456"/>
    </location>
</feature>
<dbReference type="EC" id="2.6.1.85" evidence="4"/>
<dbReference type="PRINTS" id="PR00096">
    <property type="entry name" value="GATASE"/>
</dbReference>
<dbReference type="SUPFAM" id="SSF56322">
    <property type="entry name" value="ADC synthase"/>
    <property type="match status" value="1"/>
</dbReference>
<dbReference type="PANTHER" id="PTHR11236">
    <property type="entry name" value="AMINOBENZOATE/ANTHRANILATE SYNTHASE"/>
    <property type="match status" value="1"/>
</dbReference>
<dbReference type="PANTHER" id="PTHR11236:SF18">
    <property type="entry name" value="AMINODEOXYCHORISMATE SYNTHASE"/>
    <property type="match status" value="1"/>
</dbReference>
<comment type="catalytic activity">
    <reaction evidence="1">
        <text>chorismate + L-glutamine = 4-amino-4-deoxychorismate + L-glutamate</text>
        <dbReference type="Rhea" id="RHEA:11672"/>
        <dbReference type="ChEBI" id="CHEBI:29748"/>
        <dbReference type="ChEBI" id="CHEBI:29985"/>
        <dbReference type="ChEBI" id="CHEBI:58359"/>
        <dbReference type="ChEBI" id="CHEBI:58406"/>
        <dbReference type="EC" id="2.6.1.85"/>
    </reaction>
</comment>
<organism evidence="13 14">
    <name type="scientific">Rhizophagus clarus</name>
    <dbReference type="NCBI Taxonomy" id="94130"/>
    <lineage>
        <taxon>Eukaryota</taxon>
        <taxon>Fungi</taxon>
        <taxon>Fungi incertae sedis</taxon>
        <taxon>Mucoromycota</taxon>
        <taxon>Glomeromycotina</taxon>
        <taxon>Glomeromycetes</taxon>
        <taxon>Glomerales</taxon>
        <taxon>Glomeraceae</taxon>
        <taxon>Rhizophagus</taxon>
    </lineage>
</organism>
<evidence type="ECO:0000256" key="3">
    <source>
        <dbReference type="ARBA" id="ARBA00005970"/>
    </source>
</evidence>
<evidence type="ECO:0000256" key="2">
    <source>
        <dbReference type="ARBA" id="ARBA00005009"/>
    </source>
</evidence>
<gene>
    <name evidence="13" type="ORF">RclHR1_01900014</name>
</gene>
<keyword evidence="7" id="KW-0315">Glutamine amidotransferase</keyword>
<name>A0A2Z6R0U7_9GLOM</name>
<dbReference type="Pfam" id="PF00425">
    <property type="entry name" value="Chorismate_bind"/>
    <property type="match status" value="1"/>
</dbReference>
<dbReference type="GO" id="GO:0005737">
    <property type="term" value="C:cytoplasm"/>
    <property type="evidence" value="ECO:0007669"/>
    <property type="project" value="TreeGrafter"/>
</dbReference>
<dbReference type="Pfam" id="PF04715">
    <property type="entry name" value="Anth_synt_I_N"/>
    <property type="match status" value="1"/>
</dbReference>
<dbReference type="GO" id="GO:0000162">
    <property type="term" value="P:L-tryptophan biosynthetic process"/>
    <property type="evidence" value="ECO:0007669"/>
    <property type="project" value="TreeGrafter"/>
</dbReference>